<protein>
    <submittedName>
        <fullName evidence="1">Uncharacterized protein</fullName>
    </submittedName>
</protein>
<keyword evidence="2" id="KW-1185">Reference proteome</keyword>
<proteinExistence type="predicted"/>
<comment type="caution">
    <text evidence="1">The sequence shown here is derived from an EMBL/GenBank/DDBJ whole genome shotgun (WGS) entry which is preliminary data.</text>
</comment>
<gene>
    <name evidence="1" type="ORF">BpHYR1_000753</name>
</gene>
<reference evidence="1 2" key="1">
    <citation type="journal article" date="2018" name="Sci. Rep.">
        <title>Genomic signatures of local adaptation to the degree of environmental predictability in rotifers.</title>
        <authorList>
            <person name="Franch-Gras L."/>
            <person name="Hahn C."/>
            <person name="Garcia-Roger E.M."/>
            <person name="Carmona M.J."/>
            <person name="Serra M."/>
            <person name="Gomez A."/>
        </authorList>
    </citation>
    <scope>NUCLEOTIDE SEQUENCE [LARGE SCALE GENOMIC DNA]</scope>
    <source>
        <strain evidence="1">HYR1</strain>
    </source>
</reference>
<evidence type="ECO:0000313" key="1">
    <source>
        <dbReference type="EMBL" id="RNA30162.1"/>
    </source>
</evidence>
<name>A0A3M7S315_BRAPC</name>
<dbReference type="Proteomes" id="UP000276133">
    <property type="component" value="Unassembled WGS sequence"/>
</dbReference>
<organism evidence="1 2">
    <name type="scientific">Brachionus plicatilis</name>
    <name type="common">Marine rotifer</name>
    <name type="synonym">Brachionus muelleri</name>
    <dbReference type="NCBI Taxonomy" id="10195"/>
    <lineage>
        <taxon>Eukaryota</taxon>
        <taxon>Metazoa</taxon>
        <taxon>Spiralia</taxon>
        <taxon>Gnathifera</taxon>
        <taxon>Rotifera</taxon>
        <taxon>Eurotatoria</taxon>
        <taxon>Monogononta</taxon>
        <taxon>Pseudotrocha</taxon>
        <taxon>Ploima</taxon>
        <taxon>Brachionidae</taxon>
        <taxon>Brachionus</taxon>
    </lineage>
</organism>
<evidence type="ECO:0000313" key="2">
    <source>
        <dbReference type="Proteomes" id="UP000276133"/>
    </source>
</evidence>
<sequence>MFYLVPLKFLIARFCNHQPHLILLTWMIISQNSSKDSRNWRVSGWLILKISSSHLVAFNNPLFNGESDRVAFIDPESSNTKTILNIFNN</sequence>
<dbReference type="EMBL" id="REGN01002120">
    <property type="protein sequence ID" value="RNA30162.1"/>
    <property type="molecule type" value="Genomic_DNA"/>
</dbReference>
<dbReference type="AlphaFoldDB" id="A0A3M7S315"/>
<accession>A0A3M7S315</accession>